<evidence type="ECO:0000256" key="1">
    <source>
        <dbReference type="SAM" id="SignalP"/>
    </source>
</evidence>
<accession>A0ABM0RIM0</accession>
<feature type="chain" id="PRO_5045703557" evidence="1">
    <location>
        <begin position="23"/>
        <end position="267"/>
    </location>
</feature>
<feature type="domain" description="SERTA" evidence="2">
    <location>
        <begin position="93"/>
        <end position="140"/>
    </location>
</feature>
<keyword evidence="1" id="KW-0732">Signal</keyword>
<proteinExistence type="predicted"/>
<dbReference type="PANTHER" id="PTHR16277">
    <property type="entry name" value="CELL DIVISION CYCLE ASSOCIATED PROTEIN 4/SERTA DOMAIN-CONTAINING PROTEIN 2"/>
    <property type="match status" value="1"/>
</dbReference>
<evidence type="ECO:0000313" key="3">
    <source>
        <dbReference type="Proteomes" id="UP000694923"/>
    </source>
</evidence>
<gene>
    <name evidence="4" type="primary">LOC103598253</name>
</gene>
<dbReference type="RefSeq" id="XP_008580461.1">
    <property type="nucleotide sequence ID" value="XM_008582239.1"/>
</dbReference>
<protein>
    <submittedName>
        <fullName evidence="4">Cell division cycle-associated protein 4-like</fullName>
    </submittedName>
</protein>
<dbReference type="InterPro" id="IPR009263">
    <property type="entry name" value="SERTA_dom"/>
</dbReference>
<dbReference type="Proteomes" id="UP000694923">
    <property type="component" value="Unplaced"/>
</dbReference>
<feature type="non-terminal residue" evidence="4">
    <location>
        <position position="267"/>
    </location>
</feature>
<reference evidence="4" key="1">
    <citation type="submission" date="2025-08" db="UniProtKB">
        <authorList>
            <consortium name="RefSeq"/>
        </authorList>
    </citation>
    <scope>IDENTIFICATION</scope>
</reference>
<dbReference type="InterPro" id="IPR052262">
    <property type="entry name" value="E2F-SERTA_domain_protein"/>
</dbReference>
<feature type="signal peptide" evidence="1">
    <location>
        <begin position="1"/>
        <end position="22"/>
    </location>
</feature>
<evidence type="ECO:0000313" key="4">
    <source>
        <dbReference type="RefSeq" id="XP_008580461.1"/>
    </source>
</evidence>
<sequence>MGLWHKPAALLAMLPVLGTTASLHDCIDPGREFTLSRPNPPGPRLLQQFQFWDQTQHPEAFCFSSSRGSIALKPHHHSRCAGRPGWFQTDPSYSLQQQLLLDVSLAKLQLGHRLVKPNLCHSVLTANTAQQIQEKMTQDGTWQVVVSQRATRVPLNCLLSMQILCSWARGQGEGHSAPELGPVSELSQVTLAQVPKNPQSSVLETDSPQENRGSFWKLLDQIFETLENKKPSSVEKLFSDRDGSYYDLDMALTGMCALRLSYRCILE</sequence>
<organism evidence="3 4">
    <name type="scientific">Galeopterus variegatus</name>
    <name type="common">Malayan flying lemur</name>
    <name type="synonym">Cynocephalus variegatus</name>
    <dbReference type="NCBI Taxonomy" id="482537"/>
    <lineage>
        <taxon>Eukaryota</taxon>
        <taxon>Metazoa</taxon>
        <taxon>Chordata</taxon>
        <taxon>Craniata</taxon>
        <taxon>Vertebrata</taxon>
        <taxon>Euteleostomi</taxon>
        <taxon>Mammalia</taxon>
        <taxon>Eutheria</taxon>
        <taxon>Euarchontoglires</taxon>
        <taxon>Dermoptera</taxon>
        <taxon>Cynocephalidae</taxon>
        <taxon>Galeopterus</taxon>
    </lineage>
</organism>
<keyword evidence="3" id="KW-1185">Reference proteome</keyword>
<dbReference type="PANTHER" id="PTHR16277:SF6">
    <property type="entry name" value="CELL DIVISION CYCLE-ASSOCIATED PROTEIN 4"/>
    <property type="match status" value="1"/>
</dbReference>
<dbReference type="GeneID" id="103598253"/>
<dbReference type="Pfam" id="PF06031">
    <property type="entry name" value="SERTA"/>
    <property type="match status" value="1"/>
</dbReference>
<dbReference type="PROSITE" id="PS51053">
    <property type="entry name" value="SERTA"/>
    <property type="match status" value="1"/>
</dbReference>
<evidence type="ECO:0000259" key="2">
    <source>
        <dbReference type="PROSITE" id="PS51053"/>
    </source>
</evidence>
<name>A0ABM0RIM0_GALVR</name>